<accession>A0AAX1G080</accession>
<keyword evidence="2" id="KW-0732">Signal</keyword>
<evidence type="ECO:0000256" key="2">
    <source>
        <dbReference type="SAM" id="SignalP"/>
    </source>
</evidence>
<dbReference type="Proteomes" id="UP000464718">
    <property type="component" value="Plasmid pvpsd2016-3"/>
</dbReference>
<name>A0AAX1G080_VIBPH</name>
<dbReference type="EMBL" id="CP034302">
    <property type="protein sequence ID" value="QHH13183.1"/>
    <property type="molecule type" value="Genomic_DNA"/>
</dbReference>
<dbReference type="AlphaFoldDB" id="A0AAX1G080"/>
<keyword evidence="3" id="KW-0614">Plasmid</keyword>
<protein>
    <recommendedName>
        <fullName evidence="5">Type IV pilus biogenesis protein PilP</fullName>
    </recommendedName>
</protein>
<evidence type="ECO:0000256" key="1">
    <source>
        <dbReference type="SAM" id="MobiDB-lite"/>
    </source>
</evidence>
<feature type="chain" id="PRO_5043836057" description="Type IV pilus biogenesis protein PilP" evidence="2">
    <location>
        <begin position="22"/>
        <end position="212"/>
    </location>
</feature>
<evidence type="ECO:0000313" key="4">
    <source>
        <dbReference type="Proteomes" id="UP000464718"/>
    </source>
</evidence>
<feature type="region of interest" description="Disordered" evidence="1">
    <location>
        <begin position="29"/>
        <end position="48"/>
    </location>
</feature>
<organism evidence="3 4">
    <name type="scientific">Vibrio parahaemolyticus</name>
    <dbReference type="NCBI Taxonomy" id="670"/>
    <lineage>
        <taxon>Bacteria</taxon>
        <taxon>Pseudomonadati</taxon>
        <taxon>Pseudomonadota</taxon>
        <taxon>Gammaproteobacteria</taxon>
        <taxon>Vibrionales</taxon>
        <taxon>Vibrionaceae</taxon>
        <taxon>Vibrio</taxon>
    </lineage>
</organism>
<feature type="signal peptide" evidence="2">
    <location>
        <begin position="1"/>
        <end position="21"/>
    </location>
</feature>
<evidence type="ECO:0008006" key="5">
    <source>
        <dbReference type="Google" id="ProtNLM"/>
    </source>
</evidence>
<dbReference type="RefSeq" id="WP_086482425.1">
    <property type="nucleotide sequence ID" value="NZ_CP034302.1"/>
</dbReference>
<proteinExistence type="predicted"/>
<geneLocation type="plasmid" evidence="4">
    <name>pvpsd2016-3</name>
</geneLocation>
<sequence length="212" mass="21941">MKITKAHVQVTILIAGGIAAAATWVAPKLSAGSDSTPPAQISVPAKQGQGATKATVANVVAKKPKPNKREAVEIAVDEHTKQLVVRGENLAIAKIDTLIAAEKSRTRKAKNDGKKDTASTLDAQLGLSYTPSSSTALDDAKPAAPKPAIDRFTLRGLSIDGAQSSAYLAFDAGQPFLVKAGQTVKGVRVTNINANGVRLTQGTRARVLDGGL</sequence>
<reference evidence="3 4" key="1">
    <citation type="submission" date="2018-12" db="EMBL/GenBank/DDBJ databases">
        <title>Genomic insights into the evolutionary origins and pathogenicity of five Vibrio parahaemolyticus strains isolated from the shrimp with acute hepatopancreatic necrosis disease (AHPND).</title>
        <authorList>
            <person name="Yang Q."/>
            <person name="Dong X."/>
            <person name="Xie G."/>
            <person name="Fu S."/>
            <person name="Zou P."/>
            <person name="Sun J."/>
            <person name="Wang Y."/>
            <person name="Huang J."/>
        </authorList>
    </citation>
    <scope>NUCLEOTIDE SEQUENCE [LARGE SCALE GENOMIC DNA]</scope>
    <source>
        <strain evidence="3 4">20160303005-1</strain>
        <plasmid evidence="4">pvpsd2016-3</plasmid>
    </source>
</reference>
<evidence type="ECO:0000313" key="3">
    <source>
        <dbReference type="EMBL" id="QHH13183.1"/>
    </source>
</evidence>
<gene>
    <name evidence="3" type="ORF">EHC69_28390</name>
</gene>